<dbReference type="AlphaFoldDB" id="A0A317Q345"/>
<comment type="caution">
    <text evidence="2">The sequence shown here is derived from an EMBL/GenBank/DDBJ whole genome shotgun (WGS) entry which is preliminary data.</text>
</comment>
<dbReference type="Proteomes" id="UP000246744">
    <property type="component" value="Unassembled WGS sequence"/>
</dbReference>
<sequence>MKTCYQSGLFILVTTLMVSGCTPQAEVTSVHQDVQTLSHEMRTLQTETRDVAWQNALNARSTEGTWLIPGANTPARLTSQLGLLTFTLSRVGPTGNGVTVYIHVHRDGDKGLPAFNGNLVWGKLSGTLEHYQQVNTHSLQFQAPAALSAPVDIDLAIHLPDTQLSDVGFIRIHGLGPSDASTGTPGTAQ</sequence>
<dbReference type="Pfam" id="PF11622">
    <property type="entry name" value="DUF3251"/>
    <property type="match status" value="1"/>
</dbReference>
<dbReference type="RefSeq" id="WP_170123752.1">
    <property type="nucleotide sequence ID" value="NZ_QGTS01000005.1"/>
</dbReference>
<dbReference type="EMBL" id="QGTS01000005">
    <property type="protein sequence ID" value="PWW09502.1"/>
    <property type="molecule type" value="Genomic_DNA"/>
</dbReference>
<dbReference type="PROSITE" id="PS51257">
    <property type="entry name" value="PROKAR_LIPOPROTEIN"/>
    <property type="match status" value="1"/>
</dbReference>
<dbReference type="InterPro" id="IPR037125">
    <property type="entry name" value="YajI-like_sf"/>
</dbReference>
<gene>
    <name evidence="2" type="ORF">DES37_105149</name>
</gene>
<evidence type="ECO:0000259" key="1">
    <source>
        <dbReference type="Pfam" id="PF11622"/>
    </source>
</evidence>
<dbReference type="InterPro" id="IPR021658">
    <property type="entry name" value="DUF3251"/>
</dbReference>
<name>A0A317Q345_9ENTR</name>
<accession>A0A317Q345</accession>
<proteinExistence type="predicted"/>
<reference evidence="2 3" key="1">
    <citation type="submission" date="2018-05" db="EMBL/GenBank/DDBJ databases">
        <title>Genomic Encyclopedia of Type Strains, Phase IV (KMG-IV): sequencing the most valuable type-strain genomes for metagenomic binning, comparative biology and taxonomic classification.</title>
        <authorList>
            <person name="Goeker M."/>
        </authorList>
    </citation>
    <scope>NUCLEOTIDE SEQUENCE [LARGE SCALE GENOMIC DNA]</scope>
    <source>
        <strain evidence="2 3">DSM 19579</strain>
    </source>
</reference>
<protein>
    <submittedName>
        <fullName evidence="2">Uncharacterized protein DUF3251</fullName>
    </submittedName>
</protein>
<organism evidence="2 3">
    <name type="scientific">Mangrovibacter plantisponsor</name>
    <dbReference type="NCBI Taxonomy" id="451513"/>
    <lineage>
        <taxon>Bacteria</taxon>
        <taxon>Pseudomonadati</taxon>
        <taxon>Pseudomonadota</taxon>
        <taxon>Gammaproteobacteria</taxon>
        <taxon>Enterobacterales</taxon>
        <taxon>Enterobacteriaceae</taxon>
        <taxon>Mangrovibacter</taxon>
    </lineage>
</organism>
<evidence type="ECO:0000313" key="2">
    <source>
        <dbReference type="EMBL" id="PWW09502.1"/>
    </source>
</evidence>
<evidence type="ECO:0000313" key="3">
    <source>
        <dbReference type="Proteomes" id="UP000246744"/>
    </source>
</evidence>
<dbReference type="Gene3D" id="2.60.40.1620">
    <property type="entry name" value="Lipoprotein YajI-like"/>
    <property type="match status" value="1"/>
</dbReference>
<keyword evidence="3" id="KW-1185">Reference proteome</keyword>
<feature type="domain" description="DUF3251" evidence="1">
    <location>
        <begin position="21"/>
        <end position="178"/>
    </location>
</feature>
<dbReference type="NCBIfam" id="NF008575">
    <property type="entry name" value="PRK11530.1"/>
    <property type="match status" value="1"/>
</dbReference>